<protein>
    <submittedName>
        <fullName evidence="1">Uncharacterized protein</fullName>
    </submittedName>
</protein>
<dbReference type="RefSeq" id="XP_020426782.1">
    <property type="nucleotide sequence ID" value="XM_020582366.1"/>
</dbReference>
<sequence>MDNLLSPPPRSPTLILEGNTRNIFKELAKDNNGQSCHMTMASIDESMFVNRCFEGDLVIDFGEVSSEQRISINRTIESIKEVADSFDRVDSVKSRSYLDDFHRQRLFADMLPHLIAASMFSAFQIEQIRIHPLSLGQIVCRKYHIADDLSIYKLADVPTMIANNFTKQSLSLLGDLMMHRHLDSILSLGEYSQFDRNGFIFKAIRKFLNKSDTLTTNRDRYQRSYYSVNLARYLKNNELEILVMEMVYTNQFRTKRYIYGKEHLSVNDIFNFKKGDEAKHRFNELYKELTNREYKQNDLFPPGDSDEFFGHFESIIEKRYHIPSMKQICYSVLSEMFLMYVVNLYMYIESMFSRHRWFRRSVIFSIPQSLTRPPYDANLLFNVYESRHLFKPKQLPEANLLFSQKVSTNPLVLQDKQTFLDNFKKNTDGFFEVLGFKNMVIIGGVMTSSLTGETVGFESSDIDVCFYGLSATEVTEKIREIVKRINANYTGHSITYSENELTFCRHYPYRHIQFNCSVFNDIQDVLLGVDIEASCFAFDGTSVWTTQRGIESFNYRANFATSYGHVIRGDQIYQRRLLKVGGLPYGPNFNKVNFDIRVTNNYNNNYDGYNSSDWPSILKDIKDLDYVMPSKNILTNTGLPFDHFLLIDKDDQFHSDTDDYEDDE</sequence>
<dbReference type="Proteomes" id="UP000001396">
    <property type="component" value="Unassembled WGS sequence"/>
</dbReference>
<dbReference type="GeneID" id="31367085"/>
<dbReference type="PANTHER" id="PTHR43558">
    <property type="entry name" value="REDUCTASE, PUTATIVE (AFU_ORTHOLOGUE AFUA_3G10540)-RELATED"/>
    <property type="match status" value="1"/>
</dbReference>
<name>D3BV91_HETP5</name>
<dbReference type="STRING" id="670386.D3BV91"/>
<gene>
    <name evidence="1" type="ORF">PPL_11617</name>
</gene>
<accession>D3BV91</accession>
<dbReference type="PANTHER" id="PTHR43558:SF6">
    <property type="entry name" value="REDUCTASE, PUTATIVE (AFU_ORTHOLOGUE AFUA_3G10540)-RELATED"/>
    <property type="match status" value="1"/>
</dbReference>
<reference evidence="1 2" key="1">
    <citation type="journal article" date="2011" name="Genome Res.">
        <title>Phylogeny-wide analysis of social amoeba genomes highlights ancient origins for complex intercellular communication.</title>
        <authorList>
            <person name="Heidel A.J."/>
            <person name="Lawal H.M."/>
            <person name="Felder M."/>
            <person name="Schilde C."/>
            <person name="Helps N.R."/>
            <person name="Tunggal B."/>
            <person name="Rivero F."/>
            <person name="John U."/>
            <person name="Schleicher M."/>
            <person name="Eichinger L."/>
            <person name="Platzer M."/>
            <person name="Noegel A.A."/>
            <person name="Schaap P."/>
            <person name="Gloeckner G."/>
        </authorList>
    </citation>
    <scope>NUCLEOTIDE SEQUENCE [LARGE SCALE GENOMIC DNA]</scope>
    <source>
        <strain evidence="2">ATCC 26659 / Pp 5 / PN500</strain>
    </source>
</reference>
<keyword evidence="2" id="KW-1185">Reference proteome</keyword>
<comment type="caution">
    <text evidence="1">The sequence shown here is derived from an EMBL/GenBank/DDBJ whole genome shotgun (WGS) entry which is preliminary data.</text>
</comment>
<dbReference type="InterPro" id="IPR053354">
    <property type="entry name" value="MGDG_epimerase"/>
</dbReference>
<dbReference type="FunCoup" id="D3BV91">
    <property type="interactions" value="922"/>
</dbReference>
<dbReference type="AlphaFoldDB" id="D3BV91"/>
<proteinExistence type="predicted"/>
<organism evidence="1 2">
    <name type="scientific">Heterostelium pallidum (strain ATCC 26659 / Pp 5 / PN500)</name>
    <name type="common">Cellular slime mold</name>
    <name type="synonym">Polysphondylium pallidum</name>
    <dbReference type="NCBI Taxonomy" id="670386"/>
    <lineage>
        <taxon>Eukaryota</taxon>
        <taxon>Amoebozoa</taxon>
        <taxon>Evosea</taxon>
        <taxon>Eumycetozoa</taxon>
        <taxon>Dictyostelia</taxon>
        <taxon>Acytosteliales</taxon>
        <taxon>Acytosteliaceae</taxon>
        <taxon>Heterostelium</taxon>
    </lineage>
</organism>
<dbReference type="InParanoid" id="D3BV91"/>
<evidence type="ECO:0000313" key="1">
    <source>
        <dbReference type="EMBL" id="EFA74648.1"/>
    </source>
</evidence>
<evidence type="ECO:0000313" key="2">
    <source>
        <dbReference type="Proteomes" id="UP000001396"/>
    </source>
</evidence>
<dbReference type="EMBL" id="ADBJ01000062">
    <property type="protein sequence ID" value="EFA74648.1"/>
    <property type="molecule type" value="Genomic_DNA"/>
</dbReference>